<reference evidence="4" key="1">
    <citation type="submission" date="2016-10" db="EMBL/GenBank/DDBJ databases">
        <title>Identification of esterase-like genes from the cabbage butterfly, Pieris rapae.</title>
        <authorList>
            <person name="Liu S."/>
        </authorList>
    </citation>
    <scope>NUCLEOTIDE SEQUENCE</scope>
    <source>
        <strain evidence="4">SH</strain>
    </source>
</reference>
<dbReference type="PANTHER" id="PTHR11559">
    <property type="entry name" value="CARBOXYLESTERASE"/>
    <property type="match status" value="1"/>
</dbReference>
<dbReference type="Gene3D" id="3.40.50.1820">
    <property type="entry name" value="alpha/beta hydrolase"/>
    <property type="match status" value="1"/>
</dbReference>
<sequence>MIWYIVCTTFVLFFCIPSENWPSEVRVSITQGTVIGSFDSYYKFYGIPYADSTAGVNRFQPPKPSPLFRDPFVANRQNITCLRPTKDGYDGIEDCLSLNVVSPTVDHTRKLPVMVWIKGREINNFDPVFKNIIEKDIVVVTPNFRESIFGFLCLGTSKAPGNAGLKDIIAALKWIQQNIAAFGGDPHNVTIFGHGIGASIVDLLTLSLSSKGLFHKAIAQSGTAMAPWAVTRDNLENAIKVAEALGHNVEDVYRLSDIFTRVRASALMTVINELESDNLLTFAPCIERVISDDKEPFLLKSPYQIFKSGEQLDVPFMTGFVDNEGPVVQKGFIKDWLSIVNLQKDLYFNTEEEKQKIVEQIKEFYSLNNSVEKDLYATLAGDIMVHISTLRESHMRALTRTTPIYLYQFSYKGNLGKVLVEADNSQKSVHRQELAYLFYEKSYEACTAYDLAIADMLVERWTNFAKTGTPTSETSSTVWQPFTNNNKYYLKIRNEYDVQKKEAGSLDILLRDPYTKTLTFWQDIYDKYFLDARSRWDIIHSEQDMDSIEVDDNEYINNHTEGESFAEIYENMDNYIQYNKTEIKYHCFNSASTVIGFTLVVVSLLSIVNNLETSEIML</sequence>
<evidence type="ECO:0000259" key="3">
    <source>
        <dbReference type="Pfam" id="PF00135"/>
    </source>
</evidence>
<feature type="signal peptide" evidence="2">
    <location>
        <begin position="1"/>
        <end position="22"/>
    </location>
</feature>
<organism evidence="4">
    <name type="scientific">Pieris rapae</name>
    <name type="common">Small white butterfly</name>
    <name type="synonym">Artogeia rapae</name>
    <dbReference type="NCBI Taxonomy" id="64459"/>
    <lineage>
        <taxon>Eukaryota</taxon>
        <taxon>Metazoa</taxon>
        <taxon>Ecdysozoa</taxon>
        <taxon>Arthropoda</taxon>
        <taxon>Hexapoda</taxon>
        <taxon>Insecta</taxon>
        <taxon>Pterygota</taxon>
        <taxon>Neoptera</taxon>
        <taxon>Endopterygota</taxon>
        <taxon>Lepidoptera</taxon>
        <taxon>Glossata</taxon>
        <taxon>Ditrysia</taxon>
        <taxon>Papilionoidea</taxon>
        <taxon>Pieridae</taxon>
        <taxon>Pierinae</taxon>
        <taxon>Pieris</taxon>
    </lineage>
</organism>
<name>A0A1U9X1Y3_PIERA</name>
<accession>A0A1U9X1Y3</accession>
<dbReference type="EMBL" id="KY021872">
    <property type="protein sequence ID" value="AQY62761.1"/>
    <property type="molecule type" value="mRNA"/>
</dbReference>
<protein>
    <submittedName>
        <fullName evidence="4">Carboxylesterase</fullName>
    </submittedName>
</protein>
<dbReference type="SUPFAM" id="SSF53474">
    <property type="entry name" value="alpha/beta-Hydrolases"/>
    <property type="match status" value="1"/>
</dbReference>
<evidence type="ECO:0000313" key="4">
    <source>
        <dbReference type="EMBL" id="AQY62761.1"/>
    </source>
</evidence>
<dbReference type="InterPro" id="IPR050309">
    <property type="entry name" value="Type-B_Carboxylest/Lipase"/>
</dbReference>
<proteinExistence type="evidence at transcript level"/>
<dbReference type="InterPro" id="IPR002018">
    <property type="entry name" value="CarbesteraseB"/>
</dbReference>
<evidence type="ECO:0000256" key="1">
    <source>
        <dbReference type="ARBA" id="ARBA00023180"/>
    </source>
</evidence>
<dbReference type="AlphaFoldDB" id="A0A1U9X1Y3"/>
<dbReference type="Pfam" id="PF00135">
    <property type="entry name" value="COesterase"/>
    <property type="match status" value="1"/>
</dbReference>
<keyword evidence="1" id="KW-0325">Glycoprotein</keyword>
<feature type="domain" description="Carboxylesterase type B" evidence="3">
    <location>
        <begin position="27"/>
        <end position="500"/>
    </location>
</feature>
<evidence type="ECO:0000256" key="2">
    <source>
        <dbReference type="SAM" id="SignalP"/>
    </source>
</evidence>
<keyword evidence="2" id="KW-0732">Signal</keyword>
<dbReference type="InterPro" id="IPR029058">
    <property type="entry name" value="AB_hydrolase_fold"/>
</dbReference>
<feature type="chain" id="PRO_5012753074" evidence="2">
    <location>
        <begin position="23"/>
        <end position="618"/>
    </location>
</feature>